<name>A0ABP4AJ86_9ACTN</name>
<dbReference type="Gene3D" id="3.10.450.50">
    <property type="match status" value="1"/>
</dbReference>
<feature type="domain" description="YchJ-like middle NTF2-like" evidence="1">
    <location>
        <begin position="31"/>
        <end position="122"/>
    </location>
</feature>
<dbReference type="Pfam" id="PF17775">
    <property type="entry name" value="YchJ_M-like"/>
    <property type="match status" value="1"/>
</dbReference>
<protein>
    <submittedName>
        <fullName evidence="2">YchJ family metal-binding protein</fullName>
    </submittedName>
</protein>
<dbReference type="EMBL" id="BAAAHK010000006">
    <property type="protein sequence ID" value="GAA0937549.1"/>
    <property type="molecule type" value="Genomic_DNA"/>
</dbReference>
<organism evidence="2 3">
    <name type="scientific">Kribbella koreensis</name>
    <dbReference type="NCBI Taxonomy" id="57909"/>
    <lineage>
        <taxon>Bacteria</taxon>
        <taxon>Bacillati</taxon>
        <taxon>Actinomycetota</taxon>
        <taxon>Actinomycetes</taxon>
        <taxon>Propionibacteriales</taxon>
        <taxon>Kribbellaceae</taxon>
        <taxon>Kribbella</taxon>
    </lineage>
</organism>
<keyword evidence="3" id="KW-1185">Reference proteome</keyword>
<evidence type="ECO:0000313" key="2">
    <source>
        <dbReference type="EMBL" id="GAA0937549.1"/>
    </source>
</evidence>
<dbReference type="RefSeq" id="WP_343968401.1">
    <property type="nucleotide sequence ID" value="NZ_BAAAHK010000006.1"/>
</dbReference>
<evidence type="ECO:0000313" key="3">
    <source>
        <dbReference type="Proteomes" id="UP001500542"/>
    </source>
</evidence>
<comment type="caution">
    <text evidence="2">The sequence shown here is derived from an EMBL/GenBank/DDBJ whole genome shotgun (WGS) entry which is preliminary data.</text>
</comment>
<dbReference type="InterPro" id="IPR032710">
    <property type="entry name" value="NTF2-like_dom_sf"/>
</dbReference>
<proteinExistence type="predicted"/>
<dbReference type="PANTHER" id="PTHR33747:SF1">
    <property type="entry name" value="ADENYLATE CYCLASE-ASSOCIATED CAP C-TERMINAL DOMAIN-CONTAINING PROTEIN"/>
    <property type="match status" value="1"/>
</dbReference>
<dbReference type="Proteomes" id="UP001500542">
    <property type="component" value="Unassembled WGS sequence"/>
</dbReference>
<evidence type="ECO:0000259" key="1">
    <source>
        <dbReference type="Pfam" id="PF17775"/>
    </source>
</evidence>
<reference evidence="3" key="1">
    <citation type="journal article" date="2019" name="Int. J. Syst. Evol. Microbiol.">
        <title>The Global Catalogue of Microorganisms (GCM) 10K type strain sequencing project: providing services to taxonomists for standard genome sequencing and annotation.</title>
        <authorList>
            <consortium name="The Broad Institute Genomics Platform"/>
            <consortium name="The Broad Institute Genome Sequencing Center for Infectious Disease"/>
            <person name="Wu L."/>
            <person name="Ma J."/>
        </authorList>
    </citation>
    <scope>NUCLEOTIDE SEQUENCE [LARGE SCALE GENOMIC DNA]</scope>
    <source>
        <strain evidence="3">JCM 10977</strain>
    </source>
</reference>
<dbReference type="SUPFAM" id="SSF54427">
    <property type="entry name" value="NTF2-like"/>
    <property type="match status" value="1"/>
</dbReference>
<accession>A0ABP4AJ86</accession>
<gene>
    <name evidence="2" type="ORF">GCM10009554_25880</name>
</gene>
<sequence>MAKRTPCPCGLDAAYADCCGSIHEGRTQATTAERLMRSRYSAFAVRDAGYLLRSWRSTTRPRELHLEDDIEWTGLEILNTTDGTPFHTEGTVEFRANYLAAGEPGDQTENSHFLRENGLWVYDGPVS</sequence>
<dbReference type="InterPro" id="IPR048469">
    <property type="entry name" value="YchJ-like_M"/>
</dbReference>
<dbReference type="PANTHER" id="PTHR33747">
    <property type="entry name" value="UPF0225 PROTEIN SCO1677"/>
    <property type="match status" value="1"/>
</dbReference>